<gene>
    <name evidence="1" type="ORF">D0Z00_004386</name>
</gene>
<name>A0ACB6UYI3_9ASCO</name>
<reference evidence="1 2" key="1">
    <citation type="journal article" date="2020" name="Front. Microbiol.">
        <title>Phenotypic and Genetic Characterization of the Cheese Ripening Yeast Geotrichum candidum.</title>
        <authorList>
            <person name="Perkins V."/>
            <person name="Vignola S."/>
            <person name="Lessard M.H."/>
            <person name="Plante P.L."/>
            <person name="Corbeil J."/>
            <person name="Dugat-Bony E."/>
            <person name="Frenette M."/>
            <person name="Labrie S."/>
        </authorList>
    </citation>
    <scope>NUCLEOTIDE SEQUENCE [LARGE SCALE GENOMIC DNA]</scope>
    <source>
        <strain evidence="1 2">LMA-1147</strain>
    </source>
</reference>
<keyword evidence="2" id="KW-1185">Reference proteome</keyword>
<evidence type="ECO:0000313" key="1">
    <source>
        <dbReference type="EMBL" id="KAF5092826.1"/>
    </source>
</evidence>
<dbReference type="Proteomes" id="UP000744676">
    <property type="component" value="Unassembled WGS sequence"/>
</dbReference>
<comment type="caution">
    <text evidence="1">The sequence shown here is derived from an EMBL/GenBank/DDBJ whole genome shotgun (WGS) entry which is preliminary data.</text>
</comment>
<dbReference type="EMBL" id="QVQA01000317">
    <property type="protein sequence ID" value="KAF5092826.1"/>
    <property type="molecule type" value="Genomic_DNA"/>
</dbReference>
<proteinExistence type="predicted"/>
<organism evidence="1 2">
    <name type="scientific">Geotrichum galactomycetum</name>
    <dbReference type="NCBI Taxonomy" id="27317"/>
    <lineage>
        <taxon>Eukaryota</taxon>
        <taxon>Fungi</taxon>
        <taxon>Dikarya</taxon>
        <taxon>Ascomycota</taxon>
        <taxon>Saccharomycotina</taxon>
        <taxon>Dipodascomycetes</taxon>
        <taxon>Dipodascales</taxon>
        <taxon>Dipodascaceae</taxon>
        <taxon>Geotrichum</taxon>
    </lineage>
</organism>
<sequence>MAARLSTIEQLVGITPPGPANYGAGGGGFDFGGRNHQLPPFRSQQDLIEADQFFAQLSSNLPTPKQQVTQQQQQNEKSETLLGNFNNLTTNTANRSLNVYPTLGSDFKPLPPQQPSSPQQSSPQQQQQQQQSDFPLGSPNSTNKNQYPQLASRYDYDNGRRFSVGVQQRTAKPNNDDDATLMLTRQMAGLELDTVARHARIIAVIRGILQELIENGGNDDNATDTTTSSVDYPTIKAC</sequence>
<protein>
    <submittedName>
        <fullName evidence="1">Uncharacterized protein</fullName>
    </submittedName>
</protein>
<evidence type="ECO:0000313" key="2">
    <source>
        <dbReference type="Proteomes" id="UP000744676"/>
    </source>
</evidence>
<accession>A0ACB6UYI3</accession>